<feature type="compositionally biased region" description="Low complexity" evidence="2">
    <location>
        <begin position="12"/>
        <end position="30"/>
    </location>
</feature>
<evidence type="ECO:0000313" key="4">
    <source>
        <dbReference type="Proteomes" id="UP000822993"/>
    </source>
</evidence>
<keyword evidence="4" id="KW-1185">Reference proteome</keyword>
<dbReference type="GO" id="GO:0008725">
    <property type="term" value="F:DNA-3-methyladenine glycosylase activity"/>
    <property type="evidence" value="ECO:0007669"/>
    <property type="project" value="InterPro"/>
</dbReference>
<dbReference type="InterPro" id="IPR005019">
    <property type="entry name" value="Adenine_glyco"/>
</dbReference>
<dbReference type="RefSeq" id="WP_193719852.1">
    <property type="nucleotide sequence ID" value="NZ_JACSPN010000010.1"/>
</dbReference>
<reference evidence="3 4" key="1">
    <citation type="submission" date="2020-08" db="EMBL/GenBank/DDBJ databases">
        <title>A Genomic Blueprint of the Chicken Gut Microbiome.</title>
        <authorList>
            <person name="Gilroy R."/>
            <person name="Ravi A."/>
            <person name="Getino M."/>
            <person name="Pursley I."/>
            <person name="Horton D.L."/>
            <person name="Alikhan N.-F."/>
            <person name="Baker D."/>
            <person name="Gharbi K."/>
            <person name="Hall N."/>
            <person name="Watson M."/>
            <person name="Adriaenssens E.M."/>
            <person name="Foster-Nyarko E."/>
            <person name="Jarju S."/>
            <person name="Secka A."/>
            <person name="Antonio M."/>
            <person name="Oren A."/>
            <person name="Chaudhuri R."/>
            <person name="La Ragione R.M."/>
            <person name="Hildebrand F."/>
            <person name="Pallen M.J."/>
        </authorList>
    </citation>
    <scope>NUCLEOTIDE SEQUENCE [LARGE SCALE GENOMIC DNA]</scope>
    <source>
        <strain evidence="3 4">Sa1BUA8</strain>
    </source>
</reference>
<dbReference type="AlphaFoldDB" id="A0A9D5U8N7"/>
<name>A0A9D5U8N7_9CELL</name>
<comment type="caution">
    <text evidence="3">The sequence shown here is derived from an EMBL/GenBank/DDBJ whole genome shotgun (WGS) entry which is preliminary data.</text>
</comment>
<accession>A0A9D5U8N7</accession>
<dbReference type="PANTHER" id="PTHR30037:SF4">
    <property type="entry name" value="DNA-3-METHYLADENINE GLYCOSYLASE I"/>
    <property type="match status" value="1"/>
</dbReference>
<evidence type="ECO:0000256" key="2">
    <source>
        <dbReference type="SAM" id="MobiDB-lite"/>
    </source>
</evidence>
<dbReference type="Gene3D" id="1.10.340.30">
    <property type="entry name" value="Hypothetical protein, domain 2"/>
    <property type="match status" value="1"/>
</dbReference>
<feature type="binding site" evidence="1">
    <location>
        <position position="46"/>
    </location>
    <ligand>
        <name>Zn(2+)</name>
        <dbReference type="ChEBI" id="CHEBI:29105"/>
    </ligand>
</feature>
<dbReference type="InterPro" id="IPR011257">
    <property type="entry name" value="DNA_glycosylase"/>
</dbReference>
<feature type="region of interest" description="Disordered" evidence="2">
    <location>
        <begin position="1"/>
        <end position="30"/>
    </location>
</feature>
<keyword evidence="1" id="KW-0479">Metal-binding</keyword>
<dbReference type="GO" id="GO:0046872">
    <property type="term" value="F:metal ion binding"/>
    <property type="evidence" value="ECO:0007669"/>
    <property type="project" value="UniProtKB-KW"/>
</dbReference>
<evidence type="ECO:0000256" key="1">
    <source>
        <dbReference type="PIRSR" id="PIRSR605019-1"/>
    </source>
</evidence>
<organism evidence="3 4">
    <name type="scientific">Oerskovia douganii</name>
    <dbReference type="NCBI Taxonomy" id="2762210"/>
    <lineage>
        <taxon>Bacteria</taxon>
        <taxon>Bacillati</taxon>
        <taxon>Actinomycetota</taxon>
        <taxon>Actinomycetes</taxon>
        <taxon>Micrococcales</taxon>
        <taxon>Cellulomonadaceae</taxon>
        <taxon>Oerskovia</taxon>
    </lineage>
</organism>
<dbReference type="SUPFAM" id="SSF48150">
    <property type="entry name" value="DNA-glycosylase"/>
    <property type="match status" value="1"/>
</dbReference>
<dbReference type="InterPro" id="IPR052891">
    <property type="entry name" value="DNA-3mA_glycosylase"/>
</dbReference>
<keyword evidence="1" id="KW-0862">Zinc</keyword>
<dbReference type="PANTHER" id="PTHR30037">
    <property type="entry name" value="DNA-3-METHYLADENINE GLYCOSYLASE 1"/>
    <property type="match status" value="1"/>
</dbReference>
<feature type="binding site" evidence="1">
    <location>
        <position position="217"/>
    </location>
    <ligand>
        <name>Zn(2+)</name>
        <dbReference type="ChEBI" id="CHEBI:29105"/>
    </ligand>
</feature>
<sequence>MTTTDATDQHAPEPTAPLAAPADAPAVPAPGARCFGDGDPLYEEYHDTEWGRPVHGDEALFERLALEAFQSGLAWITVLRKRPAFRAAFAGFDPQVVARFTEEDVERLLQDASIIRNRMKIEATISNARALLALHEQGRTLDELFWSFAPGGSRAPDDGTPADRPRPRTFADVAASTPESVALAKALKKEGFRFIGPTTAYAAMQACGLVDDHLATCPVVTGTPGRPGSGDSTGDAG</sequence>
<dbReference type="GO" id="GO:0006284">
    <property type="term" value="P:base-excision repair"/>
    <property type="evidence" value="ECO:0007669"/>
    <property type="project" value="InterPro"/>
</dbReference>
<dbReference type="Pfam" id="PF03352">
    <property type="entry name" value="Adenine_glyco"/>
    <property type="match status" value="1"/>
</dbReference>
<protein>
    <submittedName>
        <fullName evidence="3">DNA-3-methyladenine glycosylase I</fullName>
    </submittedName>
</protein>
<proteinExistence type="predicted"/>
<feature type="binding site" evidence="1">
    <location>
        <position position="213"/>
    </location>
    <ligand>
        <name>Zn(2+)</name>
        <dbReference type="ChEBI" id="CHEBI:29105"/>
    </ligand>
</feature>
<gene>
    <name evidence="3" type="ORF">H9623_09705</name>
</gene>
<dbReference type="Proteomes" id="UP000822993">
    <property type="component" value="Unassembled WGS sequence"/>
</dbReference>
<dbReference type="EMBL" id="JACSPN010000010">
    <property type="protein sequence ID" value="MBE7700579.1"/>
    <property type="molecule type" value="Genomic_DNA"/>
</dbReference>
<evidence type="ECO:0000313" key="3">
    <source>
        <dbReference type="EMBL" id="MBE7700579.1"/>
    </source>
</evidence>